<dbReference type="GO" id="GO:0070006">
    <property type="term" value="F:metalloaminopeptidase activity"/>
    <property type="evidence" value="ECO:0007669"/>
    <property type="project" value="TreeGrafter"/>
</dbReference>
<dbReference type="Gene3D" id="3.90.230.10">
    <property type="entry name" value="Creatinase/methionine aminopeptidase superfamily"/>
    <property type="match status" value="1"/>
</dbReference>
<dbReference type="EC" id="3.4.11.18" evidence="1"/>
<name>A0A1U9RRA0_CARRU</name>
<dbReference type="AlphaFoldDB" id="A0A1U9RRA0"/>
<keyword evidence="1" id="KW-0645">Protease</keyword>
<gene>
    <name evidence="1" type="ORF">BW244_0020</name>
</gene>
<dbReference type="RefSeq" id="WP_211118515.1">
    <property type="nucleotide sequence ID" value="NZ_CP019943.1"/>
</dbReference>
<sequence>MKNFHIKSFLKCGFFNNFIINLLSNYSFKINLFELDFLCLYFILKIKCKSSTINFYNYKFSSCLSLENIICHGIPIINFYNYTYLKIDVSINFNNLHSDSCYINSCKYLKNNFFFKSFFYNIFNFIKINNNFSFFNKVICFLKKNFFINDEYCSHGIFLKLHNKLVIKHDLNNITKKIKNFDSFTIEPMFILNYKKGIDFLNIFFTKKNNLSFQWEHTLYLMNKKIILTTLRKNELCYIIH</sequence>
<dbReference type="PANTHER" id="PTHR43330:SF8">
    <property type="entry name" value="METHIONINE AMINOPEPTIDASE 1D, MITOCHONDRIAL"/>
    <property type="match status" value="1"/>
</dbReference>
<dbReference type="SUPFAM" id="SSF55920">
    <property type="entry name" value="Creatinase/aminopeptidase"/>
    <property type="match status" value="1"/>
</dbReference>
<keyword evidence="1" id="KW-0031">Aminopeptidase</keyword>
<evidence type="ECO:0000313" key="2">
    <source>
        <dbReference type="Proteomes" id="UP000189666"/>
    </source>
</evidence>
<evidence type="ECO:0000313" key="1">
    <source>
        <dbReference type="EMBL" id="AQU89438.1"/>
    </source>
</evidence>
<proteinExistence type="predicted"/>
<accession>A0A1U9RRA0</accession>
<dbReference type="InterPro" id="IPR036005">
    <property type="entry name" value="Creatinase/aminopeptidase-like"/>
</dbReference>
<dbReference type="EMBL" id="CP019943">
    <property type="protein sequence ID" value="AQU89438.1"/>
    <property type="molecule type" value="Genomic_DNA"/>
</dbReference>
<dbReference type="GO" id="GO:0004239">
    <property type="term" value="F:initiator methionyl aminopeptidase activity"/>
    <property type="evidence" value="ECO:0007669"/>
    <property type="project" value="UniProtKB-EC"/>
</dbReference>
<dbReference type="PANTHER" id="PTHR43330">
    <property type="entry name" value="METHIONINE AMINOPEPTIDASE"/>
    <property type="match status" value="1"/>
</dbReference>
<reference evidence="1 2" key="1">
    <citation type="submission" date="2017-02" db="EMBL/GenBank/DDBJ databases">
        <title>Complete Genome of Candidatus Carsonella ruddii strain BC, a Nutritional Endosymbiont of Bactericera cockerelli.</title>
        <authorList>
            <person name="Riley A.B."/>
            <person name="Kim D.H."/>
            <person name="Hansen A.K."/>
        </authorList>
    </citation>
    <scope>NUCLEOTIDE SEQUENCE [LARGE SCALE GENOMIC DNA]</scope>
    <source>
        <strain evidence="1 2">BC</strain>
    </source>
</reference>
<protein>
    <submittedName>
        <fullName evidence="1">Methionine aminopeptidase</fullName>
        <ecNumber evidence="1">3.4.11.18</ecNumber>
    </submittedName>
</protein>
<organism evidence="1 2">
    <name type="scientific">Carsonella ruddii</name>
    <dbReference type="NCBI Taxonomy" id="114186"/>
    <lineage>
        <taxon>Bacteria</taxon>
        <taxon>Pseudomonadati</taxon>
        <taxon>Pseudomonadota</taxon>
        <taxon>Gammaproteobacteria</taxon>
        <taxon>Oceanospirillales</taxon>
        <taxon>Halomonadaceae</taxon>
        <taxon>Zymobacter group</taxon>
        <taxon>Candidatus Carsonella</taxon>
    </lineage>
</organism>
<keyword evidence="1" id="KW-0378">Hydrolase</keyword>
<dbReference type="Proteomes" id="UP000189666">
    <property type="component" value="Chromosome"/>
</dbReference>